<sequence length="795" mass="89967">MASSQVEFSSSSSPFGCVLRDHNRRNANVAKFRNNLKTLVMDRLNDCISITPNPNPNSNSNFRLPRTNENTANPSTPRRSSILERRPTKPLHRTLSTNIDRQRNNHHISPQTAPPPPPSPSKETSKLGASSLVQIWEKRLNVSSNHVGLNGNGNANAKEPEPEQEQEQACSVEAGDFEDERYDAGPGSEDGFADWHSNRTSSSSSTQSQSSDAGERESERVRVADIIRRLTLTAAKPPHPSLVEDNDQHPNESSSHPTLSLSLREQVEHKCLSHVLCSPRIRGRQAFADLLMQMERDRQKELDTLLDRRPVSKFPQRGRIQSLLRLKILKRGMVVEDEQQQRPQFVITPRENQGFSTIMHLRERFSRVGENGLRSPIGEMLNNNNNNDDEKTQSDTDTHATCNNDNDNHQVGASASASASACVSDSDSAIHSSSMNTVDDHPIPEDVKEQTEDQGHDPPTSEPTWQDTPNLILNSQDSIHGWEESEAAEENYGAESDYMGTSYNWFTDISRPRSYWEDRRQSWYQQMLDSNSANDEIRQLIERKTVSNFLTSDFRERMDKLMVSRLEQRTQQQEEYNEDNEDNDGAEEEEELWCFSEGHTQPKSSSDNEEEEETSDYLDQSASPLQLASPSILSSWSYQDNEMGEDSNRAASMSSPQPFPPQFSSNNQQSSLVSRSHHASIEMELIYDLRGHMEQLYQEMSELRKSIKCCMDMQLMLQQSIKQEVVGGGRGRKSKSRKPKCCIICHEMQIDSLLYRCGHMCSCMKCAKELQWRGGKCPVCGAPIDDVVRASFTHS</sequence>
<evidence type="ECO:0000256" key="2">
    <source>
        <dbReference type="SAM" id="MobiDB-lite"/>
    </source>
</evidence>
<feature type="compositionally biased region" description="Low complexity" evidence="2">
    <location>
        <begin position="413"/>
        <end position="434"/>
    </location>
</feature>
<feature type="compositionally biased region" description="Polar residues" evidence="2">
    <location>
        <begin position="67"/>
        <end position="79"/>
    </location>
</feature>
<feature type="compositionally biased region" description="Polar residues" evidence="2">
    <location>
        <begin position="144"/>
        <end position="155"/>
    </location>
</feature>
<feature type="compositionally biased region" description="Basic and acidic residues" evidence="2">
    <location>
        <begin position="213"/>
        <end position="228"/>
    </location>
</feature>
<accession>A0A6J1CZA0</accession>
<feature type="region of interest" description="Disordered" evidence="2">
    <location>
        <begin position="144"/>
        <end position="259"/>
    </location>
</feature>
<keyword evidence="4" id="KW-1185">Reference proteome</keyword>
<feature type="compositionally biased region" description="Low complexity" evidence="2">
    <location>
        <begin position="662"/>
        <end position="671"/>
    </location>
</feature>
<dbReference type="PANTHER" id="PTHR47820">
    <property type="entry name" value="BNAC05G24000D PROTEIN"/>
    <property type="match status" value="1"/>
</dbReference>
<feature type="compositionally biased region" description="Polar residues" evidence="2">
    <location>
        <begin position="399"/>
        <end position="411"/>
    </location>
</feature>
<dbReference type="Proteomes" id="UP000504603">
    <property type="component" value="Unplaced"/>
</dbReference>
<evidence type="ECO:0000313" key="5">
    <source>
        <dbReference type="RefSeq" id="XP_022146713.1"/>
    </source>
</evidence>
<protein>
    <submittedName>
        <fullName evidence="5">Uncharacterized protein LOC111015850</fullName>
    </submittedName>
</protein>
<dbReference type="OrthoDB" id="6078042at2759"/>
<evidence type="ECO:0000256" key="1">
    <source>
        <dbReference type="PROSITE-ProRule" id="PRU00175"/>
    </source>
</evidence>
<organism evidence="4 5">
    <name type="scientific">Momordica charantia</name>
    <name type="common">Bitter gourd</name>
    <name type="synonym">Balsam pear</name>
    <dbReference type="NCBI Taxonomy" id="3673"/>
    <lineage>
        <taxon>Eukaryota</taxon>
        <taxon>Viridiplantae</taxon>
        <taxon>Streptophyta</taxon>
        <taxon>Embryophyta</taxon>
        <taxon>Tracheophyta</taxon>
        <taxon>Spermatophyta</taxon>
        <taxon>Magnoliopsida</taxon>
        <taxon>eudicotyledons</taxon>
        <taxon>Gunneridae</taxon>
        <taxon>Pentapetalae</taxon>
        <taxon>rosids</taxon>
        <taxon>fabids</taxon>
        <taxon>Cucurbitales</taxon>
        <taxon>Cucurbitaceae</taxon>
        <taxon>Momordiceae</taxon>
        <taxon>Momordica</taxon>
    </lineage>
</organism>
<feature type="compositionally biased region" description="Basic and acidic residues" evidence="2">
    <location>
        <begin position="388"/>
        <end position="398"/>
    </location>
</feature>
<dbReference type="Pfam" id="PF13920">
    <property type="entry name" value="zf-C3HC4_3"/>
    <property type="match status" value="1"/>
</dbReference>
<feature type="region of interest" description="Disordered" evidence="2">
    <location>
        <begin position="567"/>
        <end position="624"/>
    </location>
</feature>
<dbReference type="InterPro" id="IPR001841">
    <property type="entry name" value="Znf_RING"/>
</dbReference>
<feature type="compositionally biased region" description="Basic and acidic residues" evidence="2">
    <location>
        <begin position="438"/>
        <end position="456"/>
    </location>
</feature>
<name>A0A6J1CZA0_MOMCH</name>
<dbReference type="CDD" id="cd16647">
    <property type="entry name" value="mRING-HC-C3HC5_NEU1"/>
    <property type="match status" value="1"/>
</dbReference>
<dbReference type="Gene3D" id="3.30.40.10">
    <property type="entry name" value="Zinc/RING finger domain, C3HC4 (zinc finger)"/>
    <property type="match status" value="1"/>
</dbReference>
<feature type="region of interest" description="Disordered" evidence="2">
    <location>
        <begin position="50"/>
        <end position="128"/>
    </location>
</feature>
<dbReference type="GeneID" id="111015850"/>
<dbReference type="PROSITE" id="PS50089">
    <property type="entry name" value="ZF_RING_2"/>
    <property type="match status" value="1"/>
</dbReference>
<keyword evidence="1" id="KW-0863">Zinc-finger</keyword>
<dbReference type="KEGG" id="mcha:111015850"/>
<dbReference type="RefSeq" id="XP_022146713.1">
    <property type="nucleotide sequence ID" value="XM_022291021.1"/>
</dbReference>
<feature type="domain" description="RING-type" evidence="3">
    <location>
        <begin position="742"/>
        <end position="780"/>
    </location>
</feature>
<dbReference type="AlphaFoldDB" id="A0A6J1CZA0"/>
<dbReference type="SUPFAM" id="SSF57850">
    <property type="entry name" value="RING/U-box"/>
    <property type="match status" value="1"/>
</dbReference>
<gene>
    <name evidence="5" type="primary">LOC111015850</name>
</gene>
<feature type="compositionally biased region" description="Acidic residues" evidence="2">
    <location>
        <begin position="607"/>
        <end position="616"/>
    </location>
</feature>
<feature type="compositionally biased region" description="Low complexity" evidence="2">
    <location>
        <begin position="200"/>
        <end position="211"/>
    </location>
</feature>
<dbReference type="GO" id="GO:0008270">
    <property type="term" value="F:zinc ion binding"/>
    <property type="evidence" value="ECO:0007669"/>
    <property type="project" value="UniProtKB-KW"/>
</dbReference>
<dbReference type="InterPro" id="IPR013083">
    <property type="entry name" value="Znf_RING/FYVE/PHD"/>
</dbReference>
<keyword evidence="1" id="KW-0479">Metal-binding</keyword>
<feature type="region of interest" description="Disordered" evidence="2">
    <location>
        <begin position="372"/>
        <end position="469"/>
    </location>
</feature>
<reference evidence="5" key="1">
    <citation type="submission" date="2025-08" db="UniProtKB">
        <authorList>
            <consortium name="RefSeq"/>
        </authorList>
    </citation>
    <scope>IDENTIFICATION</scope>
    <source>
        <strain evidence="5">OHB3-1</strain>
    </source>
</reference>
<dbReference type="PANTHER" id="PTHR47820:SF3">
    <property type="entry name" value="OS07G0499800 PROTEIN"/>
    <property type="match status" value="1"/>
</dbReference>
<proteinExistence type="predicted"/>
<evidence type="ECO:0000313" key="4">
    <source>
        <dbReference type="Proteomes" id="UP000504603"/>
    </source>
</evidence>
<keyword evidence="1" id="KW-0862">Zinc</keyword>
<feature type="region of interest" description="Disordered" evidence="2">
    <location>
        <begin position="638"/>
        <end position="675"/>
    </location>
</feature>
<feature type="compositionally biased region" description="Acidic residues" evidence="2">
    <location>
        <begin position="575"/>
        <end position="592"/>
    </location>
</feature>
<evidence type="ECO:0000259" key="3">
    <source>
        <dbReference type="PROSITE" id="PS50089"/>
    </source>
</evidence>